<proteinExistence type="predicted"/>
<dbReference type="OrthoDB" id="300855at2759"/>
<reference evidence="1" key="1">
    <citation type="journal article" date="2021" name="Evol. Appl.">
        <title>The genome of the Pyrenean desman and the effects of bottlenecks and inbreeding on the genomic landscape of an endangered species.</title>
        <authorList>
            <person name="Escoda L."/>
            <person name="Castresana J."/>
        </authorList>
    </citation>
    <scope>NUCLEOTIDE SEQUENCE</scope>
    <source>
        <strain evidence="1">IBE-C5619</strain>
    </source>
</reference>
<evidence type="ECO:0000313" key="2">
    <source>
        <dbReference type="Proteomes" id="UP000700334"/>
    </source>
</evidence>
<dbReference type="InterPro" id="IPR015925">
    <property type="entry name" value="Ryanodine_IP3_receptor"/>
</dbReference>
<dbReference type="PANTHER" id="PTHR45816">
    <property type="entry name" value="MIR DOMAIN-CONTAINING PROTEIN"/>
    <property type="match status" value="1"/>
</dbReference>
<organism evidence="1 2">
    <name type="scientific">Galemys pyrenaicus</name>
    <name type="common">Iberian desman</name>
    <name type="synonym">Pyrenean desman</name>
    <dbReference type="NCBI Taxonomy" id="202257"/>
    <lineage>
        <taxon>Eukaryota</taxon>
        <taxon>Metazoa</taxon>
        <taxon>Chordata</taxon>
        <taxon>Craniata</taxon>
        <taxon>Vertebrata</taxon>
        <taxon>Euteleostomi</taxon>
        <taxon>Mammalia</taxon>
        <taxon>Eutheria</taxon>
        <taxon>Laurasiatheria</taxon>
        <taxon>Eulipotyphla</taxon>
        <taxon>Talpidae</taxon>
        <taxon>Galemys</taxon>
    </lineage>
</organism>
<dbReference type="AlphaFoldDB" id="A0A8J6DLG0"/>
<name>A0A8J6DLG0_GALPY</name>
<keyword evidence="2" id="KW-1185">Reference proteome</keyword>
<dbReference type="EMBL" id="JAGFMF010011760">
    <property type="protein sequence ID" value="KAG8513802.1"/>
    <property type="molecule type" value="Genomic_DNA"/>
</dbReference>
<feature type="non-terminal residue" evidence="1">
    <location>
        <position position="123"/>
    </location>
</feature>
<keyword evidence="1" id="KW-0675">Receptor</keyword>
<dbReference type="GO" id="GO:0006816">
    <property type="term" value="P:calcium ion transport"/>
    <property type="evidence" value="ECO:0007669"/>
    <property type="project" value="InterPro"/>
</dbReference>
<dbReference type="PANTHER" id="PTHR45816:SF3">
    <property type="entry name" value="INOSITOL 1,4,5-TRISPHOSPHATE RECEPTOR"/>
    <property type="match status" value="1"/>
</dbReference>
<comment type="caution">
    <text evidence="1">The sequence shown here is derived from an EMBL/GenBank/DDBJ whole genome shotgun (WGS) entry which is preliminary data.</text>
</comment>
<gene>
    <name evidence="1" type="ORF">J0S82_000471</name>
</gene>
<accession>A0A8J6DLG0</accession>
<dbReference type="Proteomes" id="UP000700334">
    <property type="component" value="Unassembled WGS sequence"/>
</dbReference>
<feature type="non-terminal residue" evidence="1">
    <location>
        <position position="1"/>
    </location>
</feature>
<protein>
    <submittedName>
        <fullName evidence="1">Inositol 1,4,5-trisphosphate receptor type 2</fullName>
    </submittedName>
</protein>
<sequence>SFSGQDPDKTGVSLPDIQCLLDKEGASELVIDVIVNTKNDRIFSEGILLGIALLEGGNTQTQYSFYQQLHEQKRSEKFFKVLYDRMKAAQKEIRSTVTVNTIDLGNKKRDDDNELMTSGPRLR</sequence>
<evidence type="ECO:0000313" key="1">
    <source>
        <dbReference type="EMBL" id="KAG8513802.1"/>
    </source>
</evidence>